<dbReference type="PANTHER" id="PTHR32432">
    <property type="entry name" value="CELL DIVISION PROTEIN FTSA-RELATED"/>
    <property type="match status" value="1"/>
</dbReference>
<evidence type="ECO:0000313" key="2">
    <source>
        <dbReference type="EMBL" id="MDG0790649.1"/>
    </source>
</evidence>
<sequence>MFGSGAKTIGLTLDPSGARLVKLKKKKSWEIERVSVLPLPPGLFEEDRISDYTEARRLLSDWVRAEKLQGQSVTLSFPTSHVIVRRLRIQSTSERDLAGLVALEVETTLHLPFEDPVHDFIKLGTEAESTHVLVFAASRLLIQSYTDMVEGAGLRVSGIELSATALARAIRELQDEKFEETMLINLDASALEIYMFHGGYPVFLKTIALYGQSDSDGALNETQLSEVTAEIARMLNFYQFSIHEGNARITEALIVGSDQGRNQLLAELQQSQPEVSIRAFSFDTYATQHTYSADNNRVAVGLALWHQDKKRINLMPRVDRDARLYPVILAASLAVWVLAVAAVSYYYFDNKSDLRAGETTIAQLNDQIALLQSGLEAKNSQQSGQTNPLKSIEDIRGHRRDAIAVMAELESKLPSGGRLQSVSYSSLGQIGLTVQLPDFDSASRYLFDLKQMSFAASAQLQSVAQSPAGEGPAVLVSKTAIYSLDMKKPEGGEGNDGTADAAQ</sequence>
<feature type="transmembrane region" description="Helical" evidence="1">
    <location>
        <begin position="324"/>
        <end position="348"/>
    </location>
</feature>
<dbReference type="InterPro" id="IPR050696">
    <property type="entry name" value="FtsA/MreB"/>
</dbReference>
<dbReference type="RefSeq" id="WP_277564459.1">
    <property type="nucleotide sequence ID" value="NZ_JAPDHZ010000002.1"/>
</dbReference>
<dbReference type="AlphaFoldDB" id="A0A9X4KEH1"/>
<dbReference type="Proteomes" id="UP001153387">
    <property type="component" value="Unassembled WGS sequence"/>
</dbReference>
<keyword evidence="1" id="KW-0812">Transmembrane</keyword>
<dbReference type="EMBL" id="JAPDHZ010000002">
    <property type="protein sequence ID" value="MDG0790649.1"/>
    <property type="molecule type" value="Genomic_DNA"/>
</dbReference>
<keyword evidence="1" id="KW-1133">Transmembrane helix</keyword>
<accession>A0A9X4KEH1</accession>
<dbReference type="SUPFAM" id="SSF53067">
    <property type="entry name" value="Actin-like ATPase domain"/>
    <property type="match status" value="1"/>
</dbReference>
<evidence type="ECO:0000313" key="3">
    <source>
        <dbReference type="Proteomes" id="UP001153387"/>
    </source>
</evidence>
<dbReference type="Pfam" id="PF11104">
    <property type="entry name" value="PilM_2"/>
    <property type="match status" value="1"/>
</dbReference>
<dbReference type="Gene3D" id="3.30.420.40">
    <property type="match status" value="1"/>
</dbReference>
<comment type="caution">
    <text evidence="2">The sequence shown here is derived from an EMBL/GenBank/DDBJ whole genome shotgun (WGS) entry which is preliminary data.</text>
</comment>
<dbReference type="PANTHER" id="PTHR32432:SF3">
    <property type="entry name" value="ETHANOLAMINE UTILIZATION PROTEIN EUTJ"/>
    <property type="match status" value="1"/>
</dbReference>
<dbReference type="InterPro" id="IPR043129">
    <property type="entry name" value="ATPase_NBD"/>
</dbReference>
<name>A0A9X4KEH1_9BACL</name>
<reference evidence="2 3" key="1">
    <citation type="submission" date="2022-10" db="EMBL/GenBank/DDBJ databases">
        <title>Comparative genomic analysis of Cohnella hashimotonis sp. nov., isolated from the International Space Station.</title>
        <authorList>
            <person name="Simpson A."/>
            <person name="Venkateswaran K."/>
        </authorList>
    </citation>
    <scope>NUCLEOTIDE SEQUENCE [LARGE SCALE GENOMIC DNA]</scope>
    <source>
        <strain evidence="2 3">DSM 18997</strain>
    </source>
</reference>
<protein>
    <submittedName>
        <fullName evidence="2">Pilus assembly protein PilM</fullName>
    </submittedName>
</protein>
<gene>
    <name evidence="2" type="primary">pilM</name>
    <name evidence="2" type="ORF">OMP38_07110</name>
</gene>
<organism evidence="2 3">
    <name type="scientific">Cohnella ginsengisoli</name>
    <dbReference type="NCBI Taxonomy" id="425004"/>
    <lineage>
        <taxon>Bacteria</taxon>
        <taxon>Bacillati</taxon>
        <taxon>Bacillota</taxon>
        <taxon>Bacilli</taxon>
        <taxon>Bacillales</taxon>
        <taxon>Paenibacillaceae</taxon>
        <taxon>Cohnella</taxon>
    </lineage>
</organism>
<keyword evidence="1" id="KW-0472">Membrane</keyword>
<evidence type="ECO:0000256" key="1">
    <source>
        <dbReference type="SAM" id="Phobius"/>
    </source>
</evidence>
<proteinExistence type="predicted"/>
<dbReference type="InterPro" id="IPR005883">
    <property type="entry name" value="PilM"/>
</dbReference>
<keyword evidence="3" id="KW-1185">Reference proteome</keyword>